<dbReference type="PANTHER" id="PTHR22921:SF27">
    <property type="entry name" value="C2H2-TYPE DOMAIN-CONTAINING PROTEIN-RELATED"/>
    <property type="match status" value="1"/>
</dbReference>
<dbReference type="PANTHER" id="PTHR22921">
    <property type="entry name" value="PROTEIN CBG20088-RELATED"/>
    <property type="match status" value="1"/>
</dbReference>
<reference evidence="1" key="2">
    <citation type="submission" date="2022-06" db="UniProtKB">
        <authorList>
            <consortium name="EnsemblMetazoa"/>
        </authorList>
    </citation>
    <scope>IDENTIFICATION</scope>
    <source>
        <strain evidence="1">DF5081</strain>
    </source>
</reference>
<dbReference type="Proteomes" id="UP000005237">
    <property type="component" value="Unassembled WGS sequence"/>
</dbReference>
<sequence>MIYPYHTPIDTLHNLGEGFFETISKEVTGIPSNTNPKSQLFNANKNLIKNALERIIIPSVFGELSARRNGSDKIHYFRLLLGLLAITTDFLSPKARIVIAASSTIANGMYTESQGLELILDQMCAATRWFLSETSPEYMTIKTHEVLCHLPEITRLMGNTSCLSTFQFESAYKFILKGYTSSMTRGRLEHLGSKFIVHKEVRRELAHRALSEPSEPLRRFISKCPGLFSTSISWNNSIAKFDDADKFPHEDLCRNYSSLSVGVLKLVSRYGNSSTKDDFFYAKMKDGVKRVYRFVAAVVLDGTVSVRVEKVKEVDINSRFMSLELCARTLDGTDLYYGLEVVKHLRGYCGIAEGYLSGEREFVDIDDIIGMAAYVPVEDNFIFLNANGCPVHN</sequence>
<accession>A0A8R1EBR5</accession>
<name>A0A8R1EBR5_CAEJA</name>
<evidence type="ECO:0000313" key="1">
    <source>
        <dbReference type="EnsemblMetazoa" id="CJA32506.1"/>
    </source>
</evidence>
<evidence type="ECO:0000313" key="2">
    <source>
        <dbReference type="Proteomes" id="UP000005237"/>
    </source>
</evidence>
<dbReference type="EnsemblMetazoa" id="CJA32506.1">
    <property type="protein sequence ID" value="CJA32506.1"/>
    <property type="gene ID" value="WBGene00208353"/>
</dbReference>
<organism evidence="1 2">
    <name type="scientific">Caenorhabditis japonica</name>
    <dbReference type="NCBI Taxonomy" id="281687"/>
    <lineage>
        <taxon>Eukaryota</taxon>
        <taxon>Metazoa</taxon>
        <taxon>Ecdysozoa</taxon>
        <taxon>Nematoda</taxon>
        <taxon>Chromadorea</taxon>
        <taxon>Rhabditida</taxon>
        <taxon>Rhabditina</taxon>
        <taxon>Rhabditomorpha</taxon>
        <taxon>Rhabditoidea</taxon>
        <taxon>Rhabditidae</taxon>
        <taxon>Peloderinae</taxon>
        <taxon>Caenorhabditis</taxon>
    </lineage>
</organism>
<proteinExistence type="predicted"/>
<protein>
    <submittedName>
        <fullName evidence="1">Uncharacterized protein</fullName>
    </submittedName>
</protein>
<dbReference type="AlphaFoldDB" id="A0A8R1EBR5"/>
<reference evidence="2" key="1">
    <citation type="submission" date="2010-08" db="EMBL/GenBank/DDBJ databases">
        <authorList>
            <consortium name="Caenorhabditis japonica Sequencing Consortium"/>
            <person name="Wilson R.K."/>
        </authorList>
    </citation>
    <scope>NUCLEOTIDE SEQUENCE [LARGE SCALE GENOMIC DNA]</scope>
    <source>
        <strain evidence="2">DF5081</strain>
    </source>
</reference>
<keyword evidence="2" id="KW-1185">Reference proteome</keyword>